<feature type="transmembrane region" description="Helical" evidence="6">
    <location>
        <begin position="51"/>
        <end position="73"/>
    </location>
</feature>
<dbReference type="InterPro" id="IPR002797">
    <property type="entry name" value="Polysacc_synth"/>
</dbReference>
<dbReference type="Pfam" id="PF01943">
    <property type="entry name" value="Polysacc_synt"/>
    <property type="match status" value="1"/>
</dbReference>
<evidence type="ECO:0000256" key="5">
    <source>
        <dbReference type="ARBA" id="ARBA00023136"/>
    </source>
</evidence>
<comment type="subcellular location">
    <subcellularLocation>
        <location evidence="1">Cell membrane</location>
        <topology evidence="1">Multi-pass membrane protein</topology>
    </subcellularLocation>
</comment>
<keyword evidence="4 6" id="KW-1133">Transmembrane helix</keyword>
<gene>
    <name evidence="7" type="ORF">IQ35_00633</name>
</gene>
<dbReference type="Proteomes" id="UP000316624">
    <property type="component" value="Unassembled WGS sequence"/>
</dbReference>
<name>A0A562KMU5_SPHWJ</name>
<feature type="transmembrane region" description="Helical" evidence="6">
    <location>
        <begin position="130"/>
        <end position="150"/>
    </location>
</feature>
<dbReference type="PANTHER" id="PTHR30250">
    <property type="entry name" value="PST FAMILY PREDICTED COLANIC ACID TRANSPORTER"/>
    <property type="match status" value="1"/>
</dbReference>
<feature type="transmembrane region" description="Helical" evidence="6">
    <location>
        <begin position="378"/>
        <end position="401"/>
    </location>
</feature>
<evidence type="ECO:0000256" key="2">
    <source>
        <dbReference type="ARBA" id="ARBA00022475"/>
    </source>
</evidence>
<evidence type="ECO:0000256" key="6">
    <source>
        <dbReference type="SAM" id="Phobius"/>
    </source>
</evidence>
<keyword evidence="5 6" id="KW-0472">Membrane</keyword>
<keyword evidence="3 6" id="KW-0812">Transmembrane</keyword>
<dbReference type="EMBL" id="VLKK01000002">
    <property type="protein sequence ID" value="TWH96702.1"/>
    <property type="molecule type" value="Genomic_DNA"/>
</dbReference>
<keyword evidence="2" id="KW-1003">Cell membrane</keyword>
<accession>A0A562KMU5</accession>
<keyword evidence="8" id="KW-1185">Reference proteome</keyword>
<protein>
    <submittedName>
        <fullName evidence="7">O-antigen/teichoic acid export membrane protein</fullName>
    </submittedName>
</protein>
<reference evidence="7 8" key="1">
    <citation type="journal article" date="2015" name="Stand. Genomic Sci.">
        <title>Genomic Encyclopedia of Bacterial and Archaeal Type Strains, Phase III: the genomes of soil and plant-associated and newly described type strains.</title>
        <authorList>
            <person name="Whitman W.B."/>
            <person name="Woyke T."/>
            <person name="Klenk H.P."/>
            <person name="Zhou Y."/>
            <person name="Lilburn T.G."/>
            <person name="Beck B.J."/>
            <person name="De Vos P."/>
            <person name="Vandamme P."/>
            <person name="Eisen J.A."/>
            <person name="Garrity G."/>
            <person name="Hugenholtz P."/>
            <person name="Kyrpides N.C."/>
        </authorList>
    </citation>
    <scope>NUCLEOTIDE SEQUENCE [LARGE SCALE GENOMIC DNA]</scope>
    <source>
        <strain evidence="7 8">CGMCC 1.7748</strain>
    </source>
</reference>
<dbReference type="GO" id="GO:0005886">
    <property type="term" value="C:plasma membrane"/>
    <property type="evidence" value="ECO:0007669"/>
    <property type="project" value="UniProtKB-SubCell"/>
</dbReference>
<comment type="caution">
    <text evidence="7">The sequence shown here is derived from an EMBL/GenBank/DDBJ whole genome shotgun (WGS) entry which is preliminary data.</text>
</comment>
<evidence type="ECO:0000256" key="4">
    <source>
        <dbReference type="ARBA" id="ARBA00022989"/>
    </source>
</evidence>
<dbReference type="AlphaFoldDB" id="A0A562KMU5"/>
<proteinExistence type="predicted"/>
<evidence type="ECO:0000313" key="8">
    <source>
        <dbReference type="Proteomes" id="UP000316624"/>
    </source>
</evidence>
<dbReference type="InterPro" id="IPR050833">
    <property type="entry name" value="Poly_Biosynth_Transport"/>
</dbReference>
<evidence type="ECO:0000313" key="7">
    <source>
        <dbReference type="EMBL" id="TWH96702.1"/>
    </source>
</evidence>
<feature type="transmembrane region" description="Helical" evidence="6">
    <location>
        <begin position="94"/>
        <end position="118"/>
    </location>
</feature>
<feature type="transmembrane region" description="Helical" evidence="6">
    <location>
        <begin position="313"/>
        <end position="331"/>
    </location>
</feature>
<dbReference type="PANTHER" id="PTHR30250:SF31">
    <property type="entry name" value="INNER MEMBRANE PROTEIN YGHQ"/>
    <property type="match status" value="1"/>
</dbReference>
<dbReference type="RefSeq" id="WP_145071947.1">
    <property type="nucleotide sequence ID" value="NZ_JACIIY010000041.1"/>
</dbReference>
<feature type="transmembrane region" description="Helical" evidence="6">
    <location>
        <begin position="407"/>
        <end position="429"/>
    </location>
</feature>
<evidence type="ECO:0000256" key="1">
    <source>
        <dbReference type="ARBA" id="ARBA00004651"/>
    </source>
</evidence>
<sequence>MKHWFSDGAFRAILRNAAYLGSGKLGGALLSLVALACAGHALSPALFGTLAVVQAYASGVSALVKFQTWQFIVRFGAPALVRNDVDRFRDATRFSFGLDLASGAVGLVAGMALLPFLAQWVGIDDGDLTLALLYCTLIPIMTAATPTGILRTLDRFDHIAVQQLVTPLLTAMGSIISYVGGLGFAGFVITWYVAELVGDLLLWFFAARELKRREIPHALRPGLLAPARRIKGAWDFVWTTNIAHSIWSAWGPLSNVVVGGMLGPAAAGLFRIASTFFESAGKPANFLEKSFYPEIMRLDPASKQPWQLAIRSGLLAGGMGLLMCLVVMIGGEPLISLVFGKRYLGAFDLLQIMAVSLVVSTASFPLESLLYMAGRQRAALVAEGLAALGYGIILVALIHGLGLAGAGIAYVGGMCMKALFTLIPTLTVYRRRASLSHHGEAAAA</sequence>
<evidence type="ECO:0000256" key="3">
    <source>
        <dbReference type="ARBA" id="ARBA00022692"/>
    </source>
</evidence>
<feature type="transmembrane region" description="Helical" evidence="6">
    <location>
        <begin position="343"/>
        <end position="366"/>
    </location>
</feature>
<organism evidence="7 8">
    <name type="scientific">Sphingobium wenxiniae (strain DSM 21828 / CGMCC 1.7748 / JZ-1)</name>
    <dbReference type="NCBI Taxonomy" id="595605"/>
    <lineage>
        <taxon>Bacteria</taxon>
        <taxon>Pseudomonadati</taxon>
        <taxon>Pseudomonadota</taxon>
        <taxon>Alphaproteobacteria</taxon>
        <taxon>Sphingomonadales</taxon>
        <taxon>Sphingomonadaceae</taxon>
        <taxon>Sphingobium</taxon>
    </lineage>
</organism>